<comment type="function">
    <text evidence="11">A type II topoisomerase that negatively supercoils closed circular double-stranded (ds) DNA in an ATP-dependent manner to modulate DNA topology and maintain chromosomes in an underwound state. Negative supercoiling favors strand separation, and DNA replication, transcription, recombination and repair, all of which involve strand separation. Also able to catalyze the interconversion of other topological isomers of dsDNA rings, including catenanes and knotted rings. Type II topoisomerases break and join 2 DNA strands simultaneously in an ATP-dependent manner.</text>
</comment>
<evidence type="ECO:0000256" key="3">
    <source>
        <dbReference type="ARBA" id="ARBA00022723"/>
    </source>
</evidence>
<dbReference type="CDD" id="cd00822">
    <property type="entry name" value="TopoII_Trans_DNA_gyrase"/>
    <property type="match status" value="1"/>
</dbReference>
<comment type="subunit">
    <text evidence="11">Heterotetramer, composed of two GyrA and two GyrB chains. In the heterotetramer, GyrA contains the active site tyrosine that forms a transient covalent intermediate with DNA, while GyrB binds cofactors and catalyzes ATP hydrolysis.</text>
</comment>
<dbReference type="SUPFAM" id="SSF56719">
    <property type="entry name" value="Type II DNA topoisomerase"/>
    <property type="match status" value="1"/>
</dbReference>
<sequence length="644" mass="71885">MQDDTDMNIPDPGDSYNAGQIEVLEGLEAVRKRPGMYIGSTSSRGLHHLVYEIVDNSIDEALAGVCDQIDVYIHNDNSITVIDNGRGIPVDIHPKMGKPTVEVCLTVLHAGGKFGGSESAYKVSGGLHGVGLSVVNALSNWLIVEVSKGGHIYHQEYAKGKPTTDLLDIGTTEGTGTKITFMPDPEIFEDTVYDYDILAHRLRELSFLNKSVKINLKDERSDIQETFFHTGGIQDFVLYLNKTKDCLHPQPIFIETNKDGVQVEVCMQYNDSYTENLYSYANNINTQEGGTHEAGFKSALTRVINDYARKNNILKSSDSNLSGDDIREGLTAVVSVKVPDPQFEGQTKTKLGNSEIRGIVDSSTGEGLSTFLEENPTVTRKFIEKSLQAARARDAARKARELTRRKSALEGTSLPGKLADCSWKEPDLCEMYIVEGDSAGGSAKQGRDRRFQAILPLRGKILNVEKARLDKILANAEIRAMITAMGTGISDDFDISKARYNKLIIMTDADVDGAHIRTLLLTFFYRYMKPLLENNYVYIAQPPLFKVKKGRDIQYAYSDAELNKILDTIGREKVEIQRYKGLGEMNPEQLWETTMDPAKRTILQVTIEDALRSEDMFSVLMGDKVEPRREFIQRHAKDVRNLDT</sequence>
<dbReference type="CDD" id="cd16928">
    <property type="entry name" value="HATPase_GyrB-like"/>
    <property type="match status" value="1"/>
</dbReference>
<dbReference type="Proteomes" id="UP000002892">
    <property type="component" value="Chromosome"/>
</dbReference>
<dbReference type="SUPFAM" id="SSF55874">
    <property type="entry name" value="ATPase domain of HSP90 chaperone/DNA topoisomerase II/histidine kinase"/>
    <property type="match status" value="1"/>
</dbReference>
<feature type="binding site" evidence="11">
    <location>
        <position position="508"/>
    </location>
    <ligand>
        <name>Mg(2+)</name>
        <dbReference type="ChEBI" id="CHEBI:18420"/>
        <label>2</label>
    </ligand>
</feature>
<dbReference type="GO" id="GO:0005737">
    <property type="term" value="C:cytoplasm"/>
    <property type="evidence" value="ECO:0007669"/>
    <property type="project" value="UniProtKB-SubCell"/>
</dbReference>
<keyword evidence="11" id="KW-0963">Cytoplasm</keyword>
<evidence type="ECO:0000259" key="12">
    <source>
        <dbReference type="PROSITE" id="PS50880"/>
    </source>
</evidence>
<comment type="cofactor">
    <cofactor evidence="11">
        <name>Mg(2+)</name>
        <dbReference type="ChEBI" id="CHEBI:18420"/>
    </cofactor>
    <cofactor evidence="11">
        <name>Mn(2+)</name>
        <dbReference type="ChEBI" id="CHEBI:29035"/>
    </cofactor>
    <cofactor evidence="11">
        <name>Ca(2+)</name>
        <dbReference type="ChEBI" id="CHEBI:29108"/>
    </cofactor>
    <text evidence="11">Binds two Mg(2+) per subunit. The magnesium ions form salt bridges with both the protein and the DNA. Can also accept other divalent metal cations, such as Mn(2+) or Ca(2+).</text>
</comment>
<proteinExistence type="inferred from homology"/>
<dbReference type="InterPro" id="IPR013759">
    <property type="entry name" value="Topo_IIA_B_C"/>
</dbReference>
<feature type="domain" description="Toprim" evidence="12">
    <location>
        <begin position="429"/>
        <end position="543"/>
    </location>
</feature>
<dbReference type="InterPro" id="IPR013760">
    <property type="entry name" value="Topo_IIA-like_dom_sf"/>
</dbReference>
<dbReference type="CDD" id="cd03366">
    <property type="entry name" value="TOPRIM_TopoIIA_GyrB"/>
    <property type="match status" value="1"/>
</dbReference>
<dbReference type="GO" id="GO:0005694">
    <property type="term" value="C:chromosome"/>
    <property type="evidence" value="ECO:0007669"/>
    <property type="project" value="InterPro"/>
</dbReference>
<dbReference type="SMART" id="SM00387">
    <property type="entry name" value="HATPase_c"/>
    <property type="match status" value="1"/>
</dbReference>
<dbReference type="Gene3D" id="3.30.230.10">
    <property type="match status" value="1"/>
</dbReference>
<comment type="similarity">
    <text evidence="2 11">Belongs to the type II topoisomerase GyrB family.</text>
</comment>
<dbReference type="KEGG" id="dai:Desaci_0006"/>
<keyword evidence="8" id="KW-0238">DNA-binding</keyword>
<dbReference type="NCBIfam" id="NF004189">
    <property type="entry name" value="PRK05644.1"/>
    <property type="match status" value="1"/>
</dbReference>
<dbReference type="NCBIfam" id="NF011501">
    <property type="entry name" value="PRK14939.1"/>
    <property type="match status" value="1"/>
</dbReference>
<evidence type="ECO:0000256" key="2">
    <source>
        <dbReference type="ARBA" id="ARBA00010708"/>
    </source>
</evidence>
<evidence type="ECO:0000256" key="10">
    <source>
        <dbReference type="ARBA" id="ARBA00063644"/>
    </source>
</evidence>
<dbReference type="InterPro" id="IPR003594">
    <property type="entry name" value="HATPase_dom"/>
</dbReference>
<comment type="miscellaneous">
    <text evidence="11">Few gyrases are as efficient as E.coli at forming negative supercoils. Not all organisms have 2 type II topoisomerases; in organisms with a single type II topoisomerase this enzyme also has to decatenate newly replicated chromosomes.</text>
</comment>
<dbReference type="GO" id="GO:0006265">
    <property type="term" value="P:DNA topological change"/>
    <property type="evidence" value="ECO:0007669"/>
    <property type="project" value="UniProtKB-UniRule"/>
</dbReference>
<dbReference type="GO" id="GO:0005524">
    <property type="term" value="F:ATP binding"/>
    <property type="evidence" value="ECO:0007669"/>
    <property type="project" value="UniProtKB-UniRule"/>
</dbReference>
<evidence type="ECO:0000256" key="6">
    <source>
        <dbReference type="ARBA" id="ARBA00022842"/>
    </source>
</evidence>
<accession>I4D003</accession>
<dbReference type="Gene3D" id="3.30.565.10">
    <property type="entry name" value="Histidine kinase-like ATPase, C-terminal domain"/>
    <property type="match status" value="1"/>
</dbReference>
<dbReference type="PANTHER" id="PTHR45866:SF1">
    <property type="entry name" value="DNA GYRASE SUBUNIT B, MITOCHONDRIAL"/>
    <property type="match status" value="1"/>
</dbReference>
<feature type="site" description="Interaction with DNA" evidence="11">
    <location>
        <position position="460"/>
    </location>
</feature>
<keyword evidence="7 11" id="KW-0799">Topoisomerase</keyword>
<comment type="subunit">
    <text evidence="10">Heterotetramer composed of ParC and ParE.</text>
</comment>
<dbReference type="HAMAP" id="MF_01898">
    <property type="entry name" value="GyrB"/>
    <property type="match status" value="1"/>
</dbReference>
<dbReference type="SUPFAM" id="SSF54211">
    <property type="entry name" value="Ribosomal protein S5 domain 2-like"/>
    <property type="match status" value="1"/>
</dbReference>
<dbReference type="InterPro" id="IPR011557">
    <property type="entry name" value="GyrB"/>
</dbReference>
<dbReference type="PANTHER" id="PTHR45866">
    <property type="entry name" value="DNA GYRASE/TOPOISOMERASE SUBUNIT B"/>
    <property type="match status" value="1"/>
</dbReference>
<dbReference type="NCBIfam" id="TIGR01059">
    <property type="entry name" value="gyrB"/>
    <property type="match status" value="1"/>
</dbReference>
<dbReference type="InterPro" id="IPR014721">
    <property type="entry name" value="Ribsml_uS5_D2-typ_fold_subgr"/>
</dbReference>
<dbReference type="STRING" id="646529.Desaci_0006"/>
<dbReference type="Pfam" id="PF00986">
    <property type="entry name" value="DNA_gyraseB_C"/>
    <property type="match status" value="1"/>
</dbReference>
<comment type="catalytic activity">
    <reaction evidence="1 11">
        <text>ATP-dependent breakage, passage and rejoining of double-stranded DNA.</text>
        <dbReference type="EC" id="5.6.2.2"/>
    </reaction>
</comment>
<dbReference type="InterPro" id="IPR000565">
    <property type="entry name" value="Topo_IIA_B"/>
</dbReference>
<feature type="site" description="Interaction with DNA" evidence="11">
    <location>
        <position position="463"/>
    </location>
</feature>
<dbReference type="GO" id="GO:0006261">
    <property type="term" value="P:DNA-templated DNA replication"/>
    <property type="evidence" value="ECO:0007669"/>
    <property type="project" value="UniProtKB-UniRule"/>
</dbReference>
<dbReference type="InterPro" id="IPR006171">
    <property type="entry name" value="TOPRIM_dom"/>
</dbReference>
<dbReference type="PROSITE" id="PS50880">
    <property type="entry name" value="TOPRIM"/>
    <property type="match status" value="1"/>
</dbReference>
<dbReference type="Pfam" id="PF02518">
    <property type="entry name" value="HATPase_c"/>
    <property type="match status" value="1"/>
</dbReference>
<dbReference type="EMBL" id="CP003639">
    <property type="protein sequence ID" value="AFM39127.1"/>
    <property type="molecule type" value="Genomic_DNA"/>
</dbReference>
<dbReference type="InterPro" id="IPR036890">
    <property type="entry name" value="HATPase_C_sf"/>
</dbReference>
<dbReference type="GO" id="GO:0046872">
    <property type="term" value="F:metal ion binding"/>
    <property type="evidence" value="ECO:0007669"/>
    <property type="project" value="UniProtKB-KW"/>
</dbReference>
<dbReference type="eggNOG" id="COG0187">
    <property type="taxonomic scope" value="Bacteria"/>
</dbReference>
<feature type="binding site" evidence="11">
    <location>
        <position position="508"/>
    </location>
    <ligand>
        <name>Mg(2+)</name>
        <dbReference type="ChEBI" id="CHEBI:18420"/>
        <label>1</label>
        <note>catalytic</note>
    </ligand>
</feature>
<dbReference type="Gene3D" id="3.40.50.670">
    <property type="match status" value="1"/>
</dbReference>
<keyword evidence="5 11" id="KW-0067">ATP-binding</keyword>
<evidence type="ECO:0000256" key="8">
    <source>
        <dbReference type="ARBA" id="ARBA00023125"/>
    </source>
</evidence>
<dbReference type="InterPro" id="IPR013506">
    <property type="entry name" value="Topo_IIA_bsu_dom2"/>
</dbReference>
<dbReference type="OrthoDB" id="9802808at2"/>
<dbReference type="PRINTS" id="PR00418">
    <property type="entry name" value="TPI2FAMILY"/>
</dbReference>
<dbReference type="InterPro" id="IPR001241">
    <property type="entry name" value="Topo_IIA"/>
</dbReference>
<evidence type="ECO:0000256" key="11">
    <source>
        <dbReference type="HAMAP-Rule" id="MF_01898"/>
    </source>
</evidence>
<keyword evidence="14" id="KW-1185">Reference proteome</keyword>
<protein>
    <recommendedName>
        <fullName evidence="11">DNA gyrase subunit B</fullName>
        <ecNumber evidence="11">5.6.2.2</ecNumber>
    </recommendedName>
</protein>
<dbReference type="HOGENOM" id="CLU_006146_1_2_9"/>
<dbReference type="InterPro" id="IPR002288">
    <property type="entry name" value="DNA_gyrase_B_C"/>
</dbReference>
<name>I4D003_DESAJ</name>
<dbReference type="SMART" id="SM00433">
    <property type="entry name" value="TOP2c"/>
    <property type="match status" value="1"/>
</dbReference>
<reference evidence="13 14" key="1">
    <citation type="journal article" date="2012" name="J. Bacteriol.">
        <title>Complete genome sequences of Desulfosporosinus orientis DSM765T, Desulfosporosinus youngiae DSM17734T, Desulfosporosinus meridiei DSM13257T, and Desulfosporosinus acidiphilus DSM22704T.</title>
        <authorList>
            <person name="Pester M."/>
            <person name="Brambilla E."/>
            <person name="Alazard D."/>
            <person name="Rattei T."/>
            <person name="Weinmaier T."/>
            <person name="Han J."/>
            <person name="Lucas S."/>
            <person name="Lapidus A."/>
            <person name="Cheng J.F."/>
            <person name="Goodwin L."/>
            <person name="Pitluck S."/>
            <person name="Peters L."/>
            <person name="Ovchinnikova G."/>
            <person name="Teshima H."/>
            <person name="Detter J.C."/>
            <person name="Han C.S."/>
            <person name="Tapia R."/>
            <person name="Land M.L."/>
            <person name="Hauser L."/>
            <person name="Kyrpides N.C."/>
            <person name="Ivanova N.N."/>
            <person name="Pagani I."/>
            <person name="Huntmann M."/>
            <person name="Wei C.L."/>
            <person name="Davenport K.W."/>
            <person name="Daligault H."/>
            <person name="Chain P.S."/>
            <person name="Chen A."/>
            <person name="Mavromatis K."/>
            <person name="Markowitz V."/>
            <person name="Szeto E."/>
            <person name="Mikhailova N."/>
            <person name="Pati A."/>
            <person name="Wagner M."/>
            <person name="Woyke T."/>
            <person name="Ollivier B."/>
            <person name="Klenk H.P."/>
            <person name="Spring S."/>
            <person name="Loy A."/>
        </authorList>
    </citation>
    <scope>NUCLEOTIDE SEQUENCE [LARGE SCALE GENOMIC DNA]</scope>
    <source>
        <strain evidence="14">DSM 22704 / JCM 16185 / SJ4</strain>
    </source>
</reference>
<dbReference type="FunFam" id="3.30.565.10:FF:000002">
    <property type="entry name" value="DNA gyrase subunit B"/>
    <property type="match status" value="1"/>
</dbReference>
<evidence type="ECO:0000256" key="1">
    <source>
        <dbReference type="ARBA" id="ARBA00000185"/>
    </source>
</evidence>
<keyword evidence="6 11" id="KW-0460">Magnesium</keyword>
<feature type="binding site" evidence="11">
    <location>
        <position position="510"/>
    </location>
    <ligand>
        <name>Mg(2+)</name>
        <dbReference type="ChEBI" id="CHEBI:18420"/>
        <label>2</label>
    </ligand>
</feature>
<dbReference type="FunFam" id="3.40.50.670:FF:000002">
    <property type="entry name" value="DNA gyrase subunit B"/>
    <property type="match status" value="1"/>
</dbReference>
<gene>
    <name evidence="11" type="primary">gyrB</name>
    <name evidence="13" type="ordered locus">Desaci_0006</name>
</gene>
<evidence type="ECO:0000256" key="5">
    <source>
        <dbReference type="ARBA" id="ARBA00022840"/>
    </source>
</evidence>
<evidence type="ECO:0000256" key="9">
    <source>
        <dbReference type="ARBA" id="ARBA00023235"/>
    </source>
</evidence>
<dbReference type="InterPro" id="IPR034160">
    <property type="entry name" value="TOPRIM_GyrB"/>
</dbReference>
<dbReference type="GO" id="GO:0034335">
    <property type="term" value="F:DNA negative supercoiling activity"/>
    <property type="evidence" value="ECO:0007669"/>
    <property type="project" value="UniProtKB-ARBA"/>
</dbReference>
<dbReference type="PRINTS" id="PR01159">
    <property type="entry name" value="DNAGYRASEB"/>
</dbReference>
<dbReference type="Pfam" id="PF01751">
    <property type="entry name" value="Toprim"/>
    <property type="match status" value="1"/>
</dbReference>
<dbReference type="EC" id="5.6.2.2" evidence="11"/>
<dbReference type="InterPro" id="IPR018522">
    <property type="entry name" value="TopoIIA_CS"/>
</dbReference>
<evidence type="ECO:0000313" key="13">
    <source>
        <dbReference type="EMBL" id="AFM39127.1"/>
    </source>
</evidence>
<organism evidence="13 14">
    <name type="scientific">Desulfosporosinus acidiphilus (strain DSM 22704 / JCM 16185 / SJ4)</name>
    <dbReference type="NCBI Taxonomy" id="646529"/>
    <lineage>
        <taxon>Bacteria</taxon>
        <taxon>Bacillati</taxon>
        <taxon>Bacillota</taxon>
        <taxon>Clostridia</taxon>
        <taxon>Eubacteriales</taxon>
        <taxon>Desulfitobacteriaceae</taxon>
        <taxon>Desulfosporosinus</taxon>
    </lineage>
</organism>
<keyword evidence="4 11" id="KW-0547">Nucleotide-binding</keyword>
<feature type="binding site" evidence="11">
    <location>
        <position position="435"/>
    </location>
    <ligand>
        <name>Mg(2+)</name>
        <dbReference type="ChEBI" id="CHEBI:18420"/>
        <label>1</label>
        <note>catalytic</note>
    </ligand>
</feature>
<dbReference type="Pfam" id="PF00204">
    <property type="entry name" value="DNA_gyraseB"/>
    <property type="match status" value="1"/>
</dbReference>
<dbReference type="PROSITE" id="PS00177">
    <property type="entry name" value="TOPOISOMERASE_II"/>
    <property type="match status" value="1"/>
</dbReference>
<keyword evidence="3 11" id="KW-0479">Metal-binding</keyword>
<keyword evidence="9 11" id="KW-0413">Isomerase</keyword>
<dbReference type="FunFam" id="3.30.230.10:FF:000005">
    <property type="entry name" value="DNA gyrase subunit B"/>
    <property type="match status" value="1"/>
</dbReference>
<evidence type="ECO:0000313" key="14">
    <source>
        <dbReference type="Proteomes" id="UP000002892"/>
    </source>
</evidence>
<dbReference type="AlphaFoldDB" id="I4D003"/>
<evidence type="ECO:0000256" key="7">
    <source>
        <dbReference type="ARBA" id="ARBA00023029"/>
    </source>
</evidence>
<dbReference type="InterPro" id="IPR020568">
    <property type="entry name" value="Ribosomal_Su5_D2-typ_SF"/>
</dbReference>
<comment type="subcellular location">
    <subcellularLocation>
        <location evidence="11">Cytoplasm</location>
    </subcellularLocation>
</comment>
<evidence type="ECO:0000256" key="4">
    <source>
        <dbReference type="ARBA" id="ARBA00022741"/>
    </source>
</evidence>
<dbReference type="GO" id="GO:0003677">
    <property type="term" value="F:DNA binding"/>
    <property type="evidence" value="ECO:0007669"/>
    <property type="project" value="UniProtKB-KW"/>
</dbReference>